<dbReference type="PROSITE" id="PS01081">
    <property type="entry name" value="HTH_TETR_1"/>
    <property type="match status" value="1"/>
</dbReference>
<evidence type="ECO:0000256" key="2">
    <source>
        <dbReference type="PROSITE-ProRule" id="PRU00335"/>
    </source>
</evidence>
<reference evidence="4" key="1">
    <citation type="submission" date="2020-07" db="EMBL/GenBank/DDBJ databases">
        <title>Unique genomic features of the anaerobic methanotrophic archaea.</title>
        <authorList>
            <person name="Chadwick G.L."/>
            <person name="Skennerton C.T."/>
            <person name="Laso-Perez R."/>
            <person name="Leu A.O."/>
            <person name="Speth D.R."/>
            <person name="Yu H."/>
            <person name="Morgan-Lang C."/>
            <person name="Hatzenpichler R."/>
            <person name="Goudeau D."/>
            <person name="Malmstrom R."/>
            <person name="Brazelton W.J."/>
            <person name="Woyke T."/>
            <person name="Hallam S.J."/>
            <person name="Tyson G.W."/>
            <person name="Wegener G."/>
            <person name="Boetius A."/>
            <person name="Orphan V."/>
        </authorList>
    </citation>
    <scope>NUCLEOTIDE SEQUENCE</scope>
</reference>
<dbReference type="Gene3D" id="1.10.357.10">
    <property type="entry name" value="Tetracycline Repressor, domain 2"/>
    <property type="match status" value="1"/>
</dbReference>
<dbReference type="InterPro" id="IPR001647">
    <property type="entry name" value="HTH_TetR"/>
</dbReference>
<dbReference type="PANTHER" id="PTHR43479">
    <property type="entry name" value="ACREF/ENVCD OPERON REPRESSOR-RELATED"/>
    <property type="match status" value="1"/>
</dbReference>
<proteinExistence type="predicted"/>
<dbReference type="InterPro" id="IPR023772">
    <property type="entry name" value="DNA-bd_HTH_TetR-type_CS"/>
</dbReference>
<evidence type="ECO:0000259" key="3">
    <source>
        <dbReference type="PROSITE" id="PS50977"/>
    </source>
</evidence>
<dbReference type="PROSITE" id="PS50977">
    <property type="entry name" value="HTH_TETR_2"/>
    <property type="match status" value="1"/>
</dbReference>
<sequence length="214" mass="24315">MTRTVKDPETRRSELIDAAEELFLANGYEDTTVSDVVRKIGVAQGTFYHYFKSKDEVLDAITDRWIEEIKEGVAGIASRDDSDAIEKILGVFGFFSSLGRSRQGLVEYVHEGRNAHLHIKFERKVPQIIIPLFSQMIEEGVRESFFNVRYPEMAALSIIETAGAISHIHETYRLNENTEKMNEITDATFDFIERILGAEPGIFIKYASRMEAAT</sequence>
<dbReference type="AlphaFoldDB" id="A0A7H1KNY2"/>
<dbReference type="PANTHER" id="PTHR43479:SF11">
    <property type="entry name" value="ACREF_ENVCD OPERON REPRESSOR-RELATED"/>
    <property type="match status" value="1"/>
</dbReference>
<organism evidence="4">
    <name type="scientific">uncultured Methanosarcinales archaeon</name>
    <dbReference type="NCBI Taxonomy" id="183757"/>
    <lineage>
        <taxon>Archaea</taxon>
        <taxon>Methanobacteriati</taxon>
        <taxon>Methanobacteriota</taxon>
        <taxon>Stenosarchaea group</taxon>
        <taxon>Methanomicrobia</taxon>
        <taxon>Methanosarcinales</taxon>
        <taxon>environmental samples</taxon>
    </lineage>
</organism>
<keyword evidence="1 2" id="KW-0238">DNA-binding</keyword>
<evidence type="ECO:0000256" key="1">
    <source>
        <dbReference type="ARBA" id="ARBA00023125"/>
    </source>
</evidence>
<gene>
    <name evidence="4" type="primary">betI</name>
    <name evidence="4" type="ORF">GNCGGNMO_00008</name>
</gene>
<protein>
    <submittedName>
        <fullName evidence="4">HTH-type transcriptional regulator BetI</fullName>
    </submittedName>
</protein>
<dbReference type="InterPro" id="IPR009057">
    <property type="entry name" value="Homeodomain-like_sf"/>
</dbReference>
<feature type="domain" description="HTH tetR-type" evidence="3">
    <location>
        <begin position="9"/>
        <end position="69"/>
    </location>
</feature>
<dbReference type="Pfam" id="PF00440">
    <property type="entry name" value="TetR_N"/>
    <property type="match status" value="1"/>
</dbReference>
<dbReference type="InterPro" id="IPR050624">
    <property type="entry name" value="HTH-type_Tx_Regulator"/>
</dbReference>
<feature type="DNA-binding region" description="H-T-H motif" evidence="2">
    <location>
        <begin position="32"/>
        <end position="51"/>
    </location>
</feature>
<dbReference type="EMBL" id="MT776528">
    <property type="protein sequence ID" value="QNT35646.1"/>
    <property type="molecule type" value="Genomic_DNA"/>
</dbReference>
<dbReference type="GO" id="GO:0003677">
    <property type="term" value="F:DNA binding"/>
    <property type="evidence" value="ECO:0007669"/>
    <property type="project" value="UniProtKB-UniRule"/>
</dbReference>
<name>A0A7H1KNY2_9EURY</name>
<dbReference type="SUPFAM" id="SSF46689">
    <property type="entry name" value="Homeodomain-like"/>
    <property type="match status" value="1"/>
</dbReference>
<evidence type="ECO:0000313" key="4">
    <source>
        <dbReference type="EMBL" id="QNT35646.1"/>
    </source>
</evidence>
<accession>A0A7H1KNY2</accession>
<dbReference type="PRINTS" id="PR00455">
    <property type="entry name" value="HTHTETR"/>
</dbReference>